<dbReference type="RefSeq" id="WP_147003048.1">
    <property type="nucleotide sequence ID" value="NZ_AP019841.1"/>
</dbReference>
<dbReference type="Proteomes" id="UP000321944">
    <property type="component" value="Chromosome"/>
</dbReference>
<sequence>MFEIKKEKNNKEETVWSVGNISFLSRDAASEYASFLKNLVEESKNRIELDKLKEKLIEKKNETENEELKEKLKEILKEKDKEKLKKIRDLLEKERKKRDPIR</sequence>
<organism evidence="2 3">
    <name type="scientific">Leptotrichia wadei</name>
    <dbReference type="NCBI Taxonomy" id="157687"/>
    <lineage>
        <taxon>Bacteria</taxon>
        <taxon>Fusobacteriati</taxon>
        <taxon>Fusobacteriota</taxon>
        <taxon>Fusobacteriia</taxon>
        <taxon>Fusobacteriales</taxon>
        <taxon>Leptotrichiaceae</taxon>
        <taxon>Leptotrichia</taxon>
    </lineage>
</organism>
<proteinExistence type="predicted"/>
<gene>
    <name evidence="2" type="ORF">JMUB3936_0506</name>
</gene>
<name>A0A510KRC2_9FUSO</name>
<keyword evidence="1" id="KW-0175">Coiled coil</keyword>
<evidence type="ECO:0000313" key="2">
    <source>
        <dbReference type="EMBL" id="BBM54226.1"/>
    </source>
</evidence>
<feature type="coiled-coil region" evidence="1">
    <location>
        <begin position="42"/>
        <end position="97"/>
    </location>
</feature>
<accession>A0A510KRC2</accession>
<reference evidence="2 3" key="1">
    <citation type="submission" date="2019-07" db="EMBL/GenBank/DDBJ databases">
        <title>Complete Genome Sequence of Leptotrichia wadei Strain JMUB3936.</title>
        <authorList>
            <person name="Watanabe S."/>
            <person name="Cui L."/>
        </authorList>
    </citation>
    <scope>NUCLEOTIDE SEQUENCE [LARGE SCALE GENOMIC DNA]</scope>
    <source>
        <strain evidence="2 3">JMUB3936</strain>
    </source>
</reference>
<dbReference type="AlphaFoldDB" id="A0A510KRC2"/>
<protein>
    <submittedName>
        <fullName evidence="2">Uncharacterized protein</fullName>
    </submittedName>
</protein>
<evidence type="ECO:0000256" key="1">
    <source>
        <dbReference type="SAM" id="Coils"/>
    </source>
</evidence>
<evidence type="ECO:0000313" key="3">
    <source>
        <dbReference type="Proteomes" id="UP000321944"/>
    </source>
</evidence>
<dbReference type="EMBL" id="AP019841">
    <property type="protein sequence ID" value="BBM54226.1"/>
    <property type="molecule type" value="Genomic_DNA"/>
</dbReference>